<dbReference type="AlphaFoldDB" id="A0A6A4GHV4"/>
<organism evidence="1 2">
    <name type="scientific">Gymnopus androsaceus JB14</name>
    <dbReference type="NCBI Taxonomy" id="1447944"/>
    <lineage>
        <taxon>Eukaryota</taxon>
        <taxon>Fungi</taxon>
        <taxon>Dikarya</taxon>
        <taxon>Basidiomycota</taxon>
        <taxon>Agaricomycotina</taxon>
        <taxon>Agaricomycetes</taxon>
        <taxon>Agaricomycetidae</taxon>
        <taxon>Agaricales</taxon>
        <taxon>Marasmiineae</taxon>
        <taxon>Omphalotaceae</taxon>
        <taxon>Gymnopus</taxon>
    </lineage>
</organism>
<evidence type="ECO:0000313" key="1">
    <source>
        <dbReference type="EMBL" id="KAE9384923.1"/>
    </source>
</evidence>
<gene>
    <name evidence="1" type="ORF">BT96DRAFT_950225</name>
</gene>
<dbReference type="Proteomes" id="UP000799118">
    <property type="component" value="Unassembled WGS sequence"/>
</dbReference>
<sequence>MLVLDRYMVPEPQGDTDEVEMLKEAWYEREFQVHCCWPGLPHLPKYTDPGFSSQRGTYRIFYLKGLFDLVKAWPGVKPPELRRPFPQEDDHTALMEIEEILANYYLHLPFHMLETAVDGALTADRIATMLETFTDSHPHAHIMDHAAYNNAPGTERGIQCYAHVCQLTIKHSDQVDSD</sequence>
<keyword evidence="2" id="KW-1185">Reference proteome</keyword>
<protein>
    <submittedName>
        <fullName evidence="1">Uncharacterized protein</fullName>
    </submittedName>
</protein>
<proteinExistence type="predicted"/>
<reference evidence="1" key="1">
    <citation type="journal article" date="2019" name="Environ. Microbiol.">
        <title>Fungal ecological strategies reflected in gene transcription - a case study of two litter decomposers.</title>
        <authorList>
            <person name="Barbi F."/>
            <person name="Kohler A."/>
            <person name="Barry K."/>
            <person name="Baskaran P."/>
            <person name="Daum C."/>
            <person name="Fauchery L."/>
            <person name="Ihrmark K."/>
            <person name="Kuo A."/>
            <person name="LaButti K."/>
            <person name="Lipzen A."/>
            <person name="Morin E."/>
            <person name="Grigoriev I.V."/>
            <person name="Henrissat B."/>
            <person name="Lindahl B."/>
            <person name="Martin F."/>
        </authorList>
    </citation>
    <scope>NUCLEOTIDE SEQUENCE</scope>
    <source>
        <strain evidence="1">JB14</strain>
    </source>
</reference>
<dbReference type="EMBL" id="ML770059">
    <property type="protein sequence ID" value="KAE9384923.1"/>
    <property type="molecule type" value="Genomic_DNA"/>
</dbReference>
<name>A0A6A4GHV4_9AGAR</name>
<evidence type="ECO:0000313" key="2">
    <source>
        <dbReference type="Proteomes" id="UP000799118"/>
    </source>
</evidence>
<accession>A0A6A4GHV4</accession>
<dbReference type="OrthoDB" id="2634326at2759"/>